<dbReference type="PANTHER" id="PTHR43335:SF2">
    <property type="entry name" value="ABC TRANSPORTER, ATP-BINDING PROTEIN"/>
    <property type="match status" value="1"/>
</dbReference>
<dbReference type="GO" id="GO:0016887">
    <property type="term" value="F:ATP hydrolysis activity"/>
    <property type="evidence" value="ECO:0007669"/>
    <property type="project" value="InterPro"/>
</dbReference>
<evidence type="ECO:0000256" key="2">
    <source>
        <dbReference type="ARBA" id="ARBA00022448"/>
    </source>
</evidence>
<dbReference type="SMART" id="SM00382">
    <property type="entry name" value="AAA"/>
    <property type="match status" value="1"/>
</dbReference>
<dbReference type="GO" id="GO:0005524">
    <property type="term" value="F:ATP binding"/>
    <property type="evidence" value="ECO:0007669"/>
    <property type="project" value="UniProtKB-KW"/>
</dbReference>
<evidence type="ECO:0000259" key="5">
    <source>
        <dbReference type="PROSITE" id="PS50893"/>
    </source>
</evidence>
<feature type="domain" description="ABC transporter" evidence="5">
    <location>
        <begin position="4"/>
        <end position="233"/>
    </location>
</feature>
<evidence type="ECO:0000256" key="3">
    <source>
        <dbReference type="ARBA" id="ARBA00022741"/>
    </source>
</evidence>
<organism evidence="6 7">
    <name type="scientific">Tumebacillus algifaecis</name>
    <dbReference type="NCBI Taxonomy" id="1214604"/>
    <lineage>
        <taxon>Bacteria</taxon>
        <taxon>Bacillati</taxon>
        <taxon>Bacillota</taxon>
        <taxon>Bacilli</taxon>
        <taxon>Bacillales</taxon>
        <taxon>Alicyclobacillaceae</taxon>
        <taxon>Tumebacillus</taxon>
    </lineage>
</organism>
<dbReference type="EMBL" id="CP022657">
    <property type="protein sequence ID" value="ASS75296.1"/>
    <property type="molecule type" value="Genomic_DNA"/>
</dbReference>
<gene>
    <name evidence="6" type="ORF">CIG75_10050</name>
</gene>
<dbReference type="PROSITE" id="PS00211">
    <property type="entry name" value="ABC_TRANSPORTER_1"/>
    <property type="match status" value="1"/>
</dbReference>
<protein>
    <submittedName>
        <fullName evidence="6">ABC transporter ATP-binding protein</fullName>
    </submittedName>
</protein>
<comment type="similarity">
    <text evidence="1">Belongs to the ABC transporter superfamily.</text>
</comment>
<evidence type="ECO:0000313" key="7">
    <source>
        <dbReference type="Proteomes" id="UP000214688"/>
    </source>
</evidence>
<evidence type="ECO:0000256" key="1">
    <source>
        <dbReference type="ARBA" id="ARBA00005417"/>
    </source>
</evidence>
<dbReference type="KEGG" id="tab:CIG75_10050"/>
<keyword evidence="3" id="KW-0547">Nucleotide-binding</keyword>
<evidence type="ECO:0000313" key="6">
    <source>
        <dbReference type="EMBL" id="ASS75296.1"/>
    </source>
</evidence>
<sequence length="292" mass="32290">MHTVEIAGLRKVYGKFHALKGIDLKLEPGLFGLLGPNGAGKTTLMQIVCTLLDFDAGQVLVHGLDLRKEGHLIRGLLGYLPQHFNLPTQFTGKEFLHYAASMKGLSDRRERQQQVERVLQEVNLQDEANKRVKGYSGGMKRRLGIAQALLGDPKLIIVDEPTAGLDPAERIRFRNLIARLSAERTILLSTHIVSDIEASCDQAAVLLRGELKFQGSLQELAAKAEGLVYEAIVPANRYEEIEKEHTIIASRKEHSDLILRILAGAPPLQGAELVKPVVEDGYMSILRGMEHV</sequence>
<dbReference type="SUPFAM" id="SSF52540">
    <property type="entry name" value="P-loop containing nucleoside triphosphate hydrolases"/>
    <property type="match status" value="1"/>
</dbReference>
<dbReference type="PANTHER" id="PTHR43335">
    <property type="entry name" value="ABC TRANSPORTER, ATP-BINDING PROTEIN"/>
    <property type="match status" value="1"/>
</dbReference>
<dbReference type="InterPro" id="IPR027417">
    <property type="entry name" value="P-loop_NTPase"/>
</dbReference>
<dbReference type="InterPro" id="IPR003593">
    <property type="entry name" value="AAA+_ATPase"/>
</dbReference>
<dbReference type="CDD" id="cd03264">
    <property type="entry name" value="ABC_drug_resistance_like"/>
    <property type="match status" value="1"/>
</dbReference>
<dbReference type="Proteomes" id="UP000214688">
    <property type="component" value="Chromosome"/>
</dbReference>
<proteinExistence type="inferred from homology"/>
<dbReference type="Pfam" id="PF00005">
    <property type="entry name" value="ABC_tran"/>
    <property type="match status" value="1"/>
</dbReference>
<dbReference type="InterPro" id="IPR003439">
    <property type="entry name" value="ABC_transporter-like_ATP-bd"/>
</dbReference>
<dbReference type="PROSITE" id="PS50893">
    <property type="entry name" value="ABC_TRANSPORTER_2"/>
    <property type="match status" value="1"/>
</dbReference>
<dbReference type="InterPro" id="IPR017871">
    <property type="entry name" value="ABC_transporter-like_CS"/>
</dbReference>
<accession>A0A223D1S1</accession>
<dbReference type="OrthoDB" id="2290519at2"/>
<keyword evidence="7" id="KW-1185">Reference proteome</keyword>
<reference evidence="6 7" key="1">
    <citation type="journal article" date="2015" name="Int. J. Syst. Evol. Microbiol.">
        <title>Tumebacillus algifaecis sp. nov., isolated from decomposing algal scum.</title>
        <authorList>
            <person name="Wu Y.F."/>
            <person name="Zhang B."/>
            <person name="Xing P."/>
            <person name="Wu Q.L."/>
            <person name="Liu S.J."/>
        </authorList>
    </citation>
    <scope>NUCLEOTIDE SEQUENCE [LARGE SCALE GENOMIC DNA]</scope>
    <source>
        <strain evidence="6 7">THMBR28</strain>
    </source>
</reference>
<keyword evidence="2" id="KW-0813">Transport</keyword>
<name>A0A223D1S1_9BACL</name>
<dbReference type="Gene3D" id="3.40.50.300">
    <property type="entry name" value="P-loop containing nucleotide triphosphate hydrolases"/>
    <property type="match status" value="1"/>
</dbReference>
<keyword evidence="4 6" id="KW-0067">ATP-binding</keyword>
<dbReference type="RefSeq" id="WP_094236544.1">
    <property type="nucleotide sequence ID" value="NZ_CP022657.1"/>
</dbReference>
<dbReference type="AlphaFoldDB" id="A0A223D1S1"/>
<evidence type="ECO:0000256" key="4">
    <source>
        <dbReference type="ARBA" id="ARBA00022840"/>
    </source>
</evidence>